<evidence type="ECO:0000313" key="5">
    <source>
        <dbReference type="EMBL" id="AJD52716.1"/>
    </source>
</evidence>
<dbReference type="AlphaFoldDB" id="A0AB72UEU0"/>
<evidence type="ECO:0000256" key="3">
    <source>
        <dbReference type="SAM" id="MobiDB-lite"/>
    </source>
</evidence>
<feature type="DNA-binding region" description="H-T-H motif" evidence="2">
    <location>
        <begin position="43"/>
        <end position="62"/>
    </location>
</feature>
<dbReference type="PRINTS" id="PR00455">
    <property type="entry name" value="HTHTETR"/>
</dbReference>
<dbReference type="PANTHER" id="PTHR30055">
    <property type="entry name" value="HTH-TYPE TRANSCRIPTIONAL REGULATOR RUTR"/>
    <property type="match status" value="1"/>
</dbReference>
<dbReference type="GeneID" id="31928277"/>
<evidence type="ECO:0000313" key="6">
    <source>
        <dbReference type="Proteomes" id="UP000007127"/>
    </source>
</evidence>
<feature type="compositionally biased region" description="Basic residues" evidence="3">
    <location>
        <begin position="1"/>
        <end position="13"/>
    </location>
</feature>
<dbReference type="GO" id="GO:0003700">
    <property type="term" value="F:DNA-binding transcription factor activity"/>
    <property type="evidence" value="ECO:0007669"/>
    <property type="project" value="TreeGrafter"/>
</dbReference>
<dbReference type="InterPro" id="IPR039536">
    <property type="entry name" value="TetR_C_Proteobacteria"/>
</dbReference>
<organism evidence="5 6">
    <name type="scientific">Thalassospira xiamenensis M-5 = DSM 17429</name>
    <dbReference type="NCBI Taxonomy" id="1123366"/>
    <lineage>
        <taxon>Bacteria</taxon>
        <taxon>Pseudomonadati</taxon>
        <taxon>Pseudomonadota</taxon>
        <taxon>Alphaproteobacteria</taxon>
        <taxon>Rhodospirillales</taxon>
        <taxon>Thalassospiraceae</taxon>
        <taxon>Thalassospira</taxon>
    </lineage>
</organism>
<name>A0AB72UEU0_9PROT</name>
<dbReference type="Gene3D" id="1.10.357.10">
    <property type="entry name" value="Tetracycline Repressor, domain 2"/>
    <property type="match status" value="1"/>
</dbReference>
<evidence type="ECO:0000259" key="4">
    <source>
        <dbReference type="PROSITE" id="PS50977"/>
    </source>
</evidence>
<reference evidence="5 6" key="1">
    <citation type="journal article" date="2012" name="J. Bacteriol.">
        <title>Genome sequence of Thalassospira xiamenensis type strain M-5.</title>
        <authorList>
            <person name="Lai Q."/>
            <person name="Shao Z."/>
        </authorList>
    </citation>
    <scope>NUCLEOTIDE SEQUENCE [LARGE SCALE GENOMIC DNA]</scope>
    <source>
        <strain evidence="5 6">M-5</strain>
    </source>
</reference>
<dbReference type="InterPro" id="IPR036271">
    <property type="entry name" value="Tet_transcr_reg_TetR-rel_C_sf"/>
</dbReference>
<evidence type="ECO:0000256" key="2">
    <source>
        <dbReference type="PROSITE-ProRule" id="PRU00335"/>
    </source>
</evidence>
<dbReference type="InterPro" id="IPR009057">
    <property type="entry name" value="Homeodomain-like_sf"/>
</dbReference>
<dbReference type="InterPro" id="IPR050109">
    <property type="entry name" value="HTH-type_TetR-like_transc_reg"/>
</dbReference>
<dbReference type="PROSITE" id="PS50977">
    <property type="entry name" value="HTH_TETR_2"/>
    <property type="match status" value="1"/>
</dbReference>
<accession>A0AB72UEU0</accession>
<proteinExistence type="predicted"/>
<feature type="domain" description="HTH tetR-type" evidence="4">
    <location>
        <begin position="20"/>
        <end position="80"/>
    </location>
</feature>
<feature type="region of interest" description="Disordered" evidence="3">
    <location>
        <begin position="1"/>
        <end position="22"/>
    </location>
</feature>
<dbReference type="EMBL" id="CP004388">
    <property type="protein sequence ID" value="AJD52716.1"/>
    <property type="molecule type" value="Genomic_DNA"/>
</dbReference>
<dbReference type="GO" id="GO:0000976">
    <property type="term" value="F:transcription cis-regulatory region binding"/>
    <property type="evidence" value="ECO:0007669"/>
    <property type="project" value="TreeGrafter"/>
</dbReference>
<sequence>MTKTGAPKRRIGRPPKEDSAETSSRIIDTAAQLFAAQGYAATSMEQVAAACNAGKDTIYRRFPSKADLFGAVVSRLRAGVLENLEQEISAVAGSGDALERLRRVARWFLSVNLRPEMVAFKRIAMSEAVVFGAAGAAGAGHTDNDPIMARLVGLVRDAQRDGLLRNGDPITIAEHLIHSIVFGPSNHAMLGGNRYDDETVRDHYFDQAWGLFLHGVAE</sequence>
<protein>
    <submittedName>
        <fullName evidence="5">Transcriptional regulator, TetR family protein</fullName>
    </submittedName>
</protein>
<dbReference type="SUPFAM" id="SSF48498">
    <property type="entry name" value="Tetracyclin repressor-like, C-terminal domain"/>
    <property type="match status" value="1"/>
</dbReference>
<gene>
    <name evidence="5" type="ORF">TH3_13000</name>
</gene>
<dbReference type="Pfam" id="PF00440">
    <property type="entry name" value="TetR_N"/>
    <property type="match status" value="1"/>
</dbReference>
<dbReference type="Proteomes" id="UP000007127">
    <property type="component" value="Chromosome"/>
</dbReference>
<dbReference type="PANTHER" id="PTHR30055:SF223">
    <property type="entry name" value="HTH-TYPE TRANSCRIPTIONAL REGULATOR UIDR"/>
    <property type="match status" value="1"/>
</dbReference>
<dbReference type="KEGG" id="txi:TH3_13000"/>
<dbReference type="Pfam" id="PF14246">
    <property type="entry name" value="TetR_C_7"/>
    <property type="match status" value="1"/>
</dbReference>
<evidence type="ECO:0000256" key="1">
    <source>
        <dbReference type="ARBA" id="ARBA00023125"/>
    </source>
</evidence>
<keyword evidence="1 2" id="KW-0238">DNA-binding</keyword>
<dbReference type="SUPFAM" id="SSF46689">
    <property type="entry name" value="Homeodomain-like"/>
    <property type="match status" value="1"/>
</dbReference>
<dbReference type="InterPro" id="IPR001647">
    <property type="entry name" value="HTH_TetR"/>
</dbReference>
<dbReference type="RefSeq" id="WP_007091352.1">
    <property type="nucleotide sequence ID" value="NZ_CP004388.1"/>
</dbReference>